<dbReference type="PANTHER" id="PTHR35908:SF1">
    <property type="entry name" value="CONSERVED PROTEIN"/>
    <property type="match status" value="1"/>
</dbReference>
<feature type="domain" description="VOC" evidence="1">
    <location>
        <begin position="131"/>
        <end position="244"/>
    </location>
</feature>
<dbReference type="Gene3D" id="3.10.180.10">
    <property type="entry name" value="2,3-Dihydroxybiphenyl 1,2-Dioxygenase, domain 1"/>
    <property type="match status" value="2"/>
</dbReference>
<organism evidence="2 3">
    <name type="scientific">Paractinoplanes pyxinae</name>
    <dbReference type="NCBI Taxonomy" id="2997416"/>
    <lineage>
        <taxon>Bacteria</taxon>
        <taxon>Bacillati</taxon>
        <taxon>Actinomycetota</taxon>
        <taxon>Actinomycetes</taxon>
        <taxon>Micromonosporales</taxon>
        <taxon>Micromonosporaceae</taxon>
        <taxon>Paractinoplanes</taxon>
    </lineage>
</organism>
<gene>
    <name evidence="2" type="ORF">OWR29_35400</name>
</gene>
<name>A0ABT4B9Z2_9ACTN</name>
<sequence length="245" mass="26836">MALQLTQVNFKARDDAALGWFWAAALGWGIDSEAPGVTNLQPVGFHWPDPSAVCIDLVKVPDPETVRYRVHLDLATESPEHQAELVARLIDLGATPADIGQGDVPWTVLADPEGNVFCVLEPRETYRDTGPIAAVVVNCTDPRAQADFWGEATGWTRHETNDNFASLRSDQNVGPYLEFIRTTGEPTVQSRVHLDVLPHRPEDRPAEVARLQALGAKPADVGQGDVPWLIMTDPEGNHFCILGPH</sequence>
<dbReference type="PROSITE" id="PS51819">
    <property type="entry name" value="VOC"/>
    <property type="match status" value="1"/>
</dbReference>
<dbReference type="CDD" id="cd06587">
    <property type="entry name" value="VOC"/>
    <property type="match status" value="1"/>
</dbReference>
<dbReference type="RefSeq" id="WP_267567844.1">
    <property type="nucleotide sequence ID" value="NZ_JAPNTZ010000015.1"/>
</dbReference>
<dbReference type="Pfam" id="PF18029">
    <property type="entry name" value="Glyoxalase_6"/>
    <property type="match status" value="2"/>
</dbReference>
<dbReference type="EMBL" id="JAPNTZ010000015">
    <property type="protein sequence ID" value="MCY1143312.1"/>
    <property type="molecule type" value="Genomic_DNA"/>
</dbReference>
<protein>
    <submittedName>
        <fullName evidence="2">VOC family protein</fullName>
    </submittedName>
</protein>
<dbReference type="SUPFAM" id="SSF54593">
    <property type="entry name" value="Glyoxalase/Bleomycin resistance protein/Dihydroxybiphenyl dioxygenase"/>
    <property type="match status" value="2"/>
</dbReference>
<accession>A0ABT4B9Z2</accession>
<reference evidence="2" key="1">
    <citation type="submission" date="2022-11" db="EMBL/GenBank/DDBJ databases">
        <authorList>
            <person name="Somphong A."/>
            <person name="Phongsopitanun W."/>
        </authorList>
    </citation>
    <scope>NUCLEOTIDE SEQUENCE</scope>
    <source>
        <strain evidence="2">Pm04-4</strain>
    </source>
</reference>
<evidence type="ECO:0000313" key="2">
    <source>
        <dbReference type="EMBL" id="MCY1143312.1"/>
    </source>
</evidence>
<dbReference type="Proteomes" id="UP001151002">
    <property type="component" value="Unassembled WGS sequence"/>
</dbReference>
<comment type="caution">
    <text evidence="2">The sequence shown here is derived from an EMBL/GenBank/DDBJ whole genome shotgun (WGS) entry which is preliminary data.</text>
</comment>
<keyword evidence="3" id="KW-1185">Reference proteome</keyword>
<proteinExistence type="predicted"/>
<dbReference type="InterPro" id="IPR041581">
    <property type="entry name" value="Glyoxalase_6"/>
</dbReference>
<evidence type="ECO:0000313" key="3">
    <source>
        <dbReference type="Proteomes" id="UP001151002"/>
    </source>
</evidence>
<dbReference type="InterPro" id="IPR029068">
    <property type="entry name" value="Glyas_Bleomycin-R_OHBP_Dase"/>
</dbReference>
<dbReference type="InterPro" id="IPR037523">
    <property type="entry name" value="VOC_core"/>
</dbReference>
<evidence type="ECO:0000259" key="1">
    <source>
        <dbReference type="PROSITE" id="PS51819"/>
    </source>
</evidence>
<dbReference type="PANTHER" id="PTHR35908">
    <property type="entry name" value="HYPOTHETICAL FUSION PROTEIN"/>
    <property type="match status" value="1"/>
</dbReference>